<dbReference type="AlphaFoldDB" id="A0A0D2HDF6"/>
<dbReference type="PANTHER" id="PTHR11360:SF284">
    <property type="entry name" value="EG:103B4.3 PROTEIN-RELATED"/>
    <property type="match status" value="1"/>
</dbReference>
<proteinExistence type="predicted"/>
<dbReference type="SUPFAM" id="SSF103473">
    <property type="entry name" value="MFS general substrate transporter"/>
    <property type="match status" value="1"/>
</dbReference>
<keyword evidence="3" id="KW-1185">Reference proteome</keyword>
<accession>A0A0D2HDF6</accession>
<protein>
    <recommendedName>
        <fullName evidence="4">Major facilitator superfamily (MFS) profile domain-containing protein</fullName>
    </recommendedName>
</protein>
<dbReference type="OrthoDB" id="6499973at2759"/>
<feature type="transmembrane region" description="Helical" evidence="1">
    <location>
        <begin position="33"/>
        <end position="56"/>
    </location>
</feature>
<dbReference type="Proteomes" id="UP000053617">
    <property type="component" value="Unassembled WGS sequence"/>
</dbReference>
<evidence type="ECO:0000256" key="1">
    <source>
        <dbReference type="SAM" id="Phobius"/>
    </source>
</evidence>
<dbReference type="HOGENOM" id="CLU_1696472_0_0_1"/>
<feature type="transmembrane region" description="Helical" evidence="1">
    <location>
        <begin position="106"/>
        <end position="126"/>
    </location>
</feature>
<dbReference type="RefSeq" id="XP_013275659.1">
    <property type="nucleotide sequence ID" value="XM_013420205.1"/>
</dbReference>
<dbReference type="InterPro" id="IPR050327">
    <property type="entry name" value="Proton-linked_MCT"/>
</dbReference>
<evidence type="ECO:0000313" key="3">
    <source>
        <dbReference type="Proteomes" id="UP000053617"/>
    </source>
</evidence>
<dbReference type="InterPro" id="IPR036259">
    <property type="entry name" value="MFS_trans_sf"/>
</dbReference>
<dbReference type="GeneID" id="25291250"/>
<keyword evidence="1" id="KW-1133">Transmembrane helix</keyword>
<keyword evidence="1" id="KW-0472">Membrane</keyword>
<feature type="transmembrane region" description="Helical" evidence="1">
    <location>
        <begin position="77"/>
        <end position="100"/>
    </location>
</feature>
<dbReference type="EMBL" id="KN847476">
    <property type="protein sequence ID" value="KIX08523.1"/>
    <property type="molecule type" value="Genomic_DNA"/>
</dbReference>
<dbReference type="VEuPathDB" id="FungiDB:Z518_03179"/>
<evidence type="ECO:0000313" key="2">
    <source>
        <dbReference type="EMBL" id="KIX08523.1"/>
    </source>
</evidence>
<evidence type="ECO:0008006" key="4">
    <source>
        <dbReference type="Google" id="ProtNLM"/>
    </source>
</evidence>
<dbReference type="PANTHER" id="PTHR11360">
    <property type="entry name" value="MONOCARBOXYLATE TRANSPORTER"/>
    <property type="match status" value="1"/>
</dbReference>
<keyword evidence="1" id="KW-0812">Transmembrane</keyword>
<reference evidence="2 3" key="1">
    <citation type="submission" date="2015-01" db="EMBL/GenBank/DDBJ databases">
        <title>The Genome Sequence of Rhinocladiella mackenzie CBS 650.93.</title>
        <authorList>
            <consortium name="The Broad Institute Genomics Platform"/>
            <person name="Cuomo C."/>
            <person name="de Hoog S."/>
            <person name="Gorbushina A."/>
            <person name="Stielow B."/>
            <person name="Teixiera M."/>
            <person name="Abouelleil A."/>
            <person name="Chapman S.B."/>
            <person name="Priest M."/>
            <person name="Young S.K."/>
            <person name="Wortman J."/>
            <person name="Nusbaum C."/>
            <person name="Birren B."/>
        </authorList>
    </citation>
    <scope>NUCLEOTIDE SEQUENCE [LARGE SCALE GENOMIC DNA]</scope>
    <source>
        <strain evidence="2 3">CBS 650.93</strain>
    </source>
</reference>
<gene>
    <name evidence="2" type="ORF">Z518_03179</name>
</gene>
<organism evidence="2 3">
    <name type="scientific">Rhinocladiella mackenziei CBS 650.93</name>
    <dbReference type="NCBI Taxonomy" id="1442369"/>
    <lineage>
        <taxon>Eukaryota</taxon>
        <taxon>Fungi</taxon>
        <taxon>Dikarya</taxon>
        <taxon>Ascomycota</taxon>
        <taxon>Pezizomycotina</taxon>
        <taxon>Eurotiomycetes</taxon>
        <taxon>Chaetothyriomycetidae</taxon>
        <taxon>Chaetothyriales</taxon>
        <taxon>Herpotrichiellaceae</taxon>
        <taxon>Rhinocladiella</taxon>
    </lineage>
</organism>
<sequence>MSNLAEQIEVELGREVSSATEPQPPPISNLQHAFIVIASTTLVFTVCGIAFAFGVYQELYESMSHIPSSPFYGSSPAEIDLIGTLAISLMTIGAPFATAWTKRYPPYLVIWSGSVVFFGAFLLASFSQRLWQFELTQGFLAGVGTCLSYICPPSR</sequence>
<name>A0A0D2HDF6_9EURO</name>